<dbReference type="OrthoDB" id="6776985at2759"/>
<reference evidence="3" key="1">
    <citation type="journal article" date="2019" name="Nat. Commun.">
        <title>Expansion of phycobilisome linker gene families in mesophilic red algae.</title>
        <authorList>
            <person name="Lee J."/>
            <person name="Kim D."/>
            <person name="Bhattacharya D."/>
            <person name="Yoon H.S."/>
        </authorList>
    </citation>
    <scope>NUCLEOTIDE SEQUENCE [LARGE SCALE GENOMIC DNA]</scope>
    <source>
        <strain evidence="3">CCMP 1328</strain>
    </source>
</reference>
<dbReference type="PANTHER" id="PTHR23022">
    <property type="entry name" value="TRANSPOSABLE ELEMENT-RELATED"/>
    <property type="match status" value="1"/>
</dbReference>
<feature type="domain" description="Tc1-like transposase DDE" evidence="1">
    <location>
        <begin position="202"/>
        <end position="352"/>
    </location>
</feature>
<dbReference type="InterPro" id="IPR036397">
    <property type="entry name" value="RNaseH_sf"/>
</dbReference>
<evidence type="ECO:0000313" key="3">
    <source>
        <dbReference type="Proteomes" id="UP000324585"/>
    </source>
</evidence>
<evidence type="ECO:0000259" key="1">
    <source>
        <dbReference type="Pfam" id="PF13358"/>
    </source>
</evidence>
<proteinExistence type="predicted"/>
<gene>
    <name evidence="2" type="ORF">FVE85_0175</name>
</gene>
<protein>
    <submittedName>
        <fullName evidence="2">Transposable element Tc3 transposase</fullName>
    </submittedName>
</protein>
<organism evidence="2 3">
    <name type="scientific">Porphyridium purpureum</name>
    <name type="common">Red alga</name>
    <name type="synonym">Porphyridium cruentum</name>
    <dbReference type="NCBI Taxonomy" id="35688"/>
    <lineage>
        <taxon>Eukaryota</taxon>
        <taxon>Rhodophyta</taxon>
        <taxon>Bangiophyceae</taxon>
        <taxon>Porphyridiales</taxon>
        <taxon>Porphyridiaceae</taxon>
        <taxon>Porphyridium</taxon>
    </lineage>
</organism>
<sequence length="403" mass="45188">MRSHTVAIASGAHVHLQYLGFIIELDPTDTIMRVVYSEQTAKCGSIAAREELHSDSTGCKIGLTGEEKGRTQGLRESCDSVRAIATKIGRSKNVVFCCLSAPNEYCQKYANVNALKLTEAVKTKIYNIAKLPNIHTARQVQAALRICGAKPIQNLTTIIKAVSDTYAYRKIPACPPLTLNRKLKRLAWARHHQLEQTNWAAIVFTDEKKFNLDGPDGFHKTWVERAADVPDVWSRHSGGGGCMVWGAISARGKIHLYFIEGSFTAAKYVSMLREDNVLNRCRQMVGPNTVFLQDKAPVQTSRLVKNFMNDENAELLDWPAYSPDLNIIKNLWGILARKVYEGARQYQTVLELKFAILLAWESLDQPVMANLYASLPKRIFDCACLQGAYVQGNRDQFRFSMAE</sequence>
<dbReference type="InterPro" id="IPR052338">
    <property type="entry name" value="Transposase_5"/>
</dbReference>
<dbReference type="Proteomes" id="UP000324585">
    <property type="component" value="Unassembled WGS sequence"/>
</dbReference>
<dbReference type="PANTHER" id="PTHR23022:SF129">
    <property type="entry name" value="TRANSPOSABLE ELEMENT TC3 TRANSPOSASE"/>
    <property type="match status" value="1"/>
</dbReference>
<dbReference type="Gene3D" id="3.30.420.10">
    <property type="entry name" value="Ribonuclease H-like superfamily/Ribonuclease H"/>
    <property type="match status" value="1"/>
</dbReference>
<keyword evidence="3" id="KW-1185">Reference proteome</keyword>
<dbReference type="Pfam" id="PF13358">
    <property type="entry name" value="DDE_3"/>
    <property type="match status" value="1"/>
</dbReference>
<dbReference type="AlphaFoldDB" id="A0A5J4YYQ6"/>
<dbReference type="EMBL" id="VRMN01000002">
    <property type="protein sequence ID" value="KAA8496446.1"/>
    <property type="molecule type" value="Genomic_DNA"/>
</dbReference>
<comment type="caution">
    <text evidence="2">The sequence shown here is derived from an EMBL/GenBank/DDBJ whole genome shotgun (WGS) entry which is preliminary data.</text>
</comment>
<accession>A0A5J4YYQ6</accession>
<name>A0A5J4YYQ6_PORPP</name>
<dbReference type="InterPro" id="IPR038717">
    <property type="entry name" value="Tc1-like_DDE_dom"/>
</dbReference>
<dbReference type="Gene3D" id="1.10.10.60">
    <property type="entry name" value="Homeodomain-like"/>
    <property type="match status" value="1"/>
</dbReference>
<dbReference type="GO" id="GO:0003676">
    <property type="term" value="F:nucleic acid binding"/>
    <property type="evidence" value="ECO:0007669"/>
    <property type="project" value="InterPro"/>
</dbReference>
<evidence type="ECO:0000313" key="2">
    <source>
        <dbReference type="EMBL" id="KAA8496446.1"/>
    </source>
</evidence>